<keyword evidence="2" id="KW-1185">Reference proteome</keyword>
<name>A0ACB8F0B7_9SAUR</name>
<organism evidence="1 2">
    <name type="scientific">Sphaerodactylus townsendi</name>
    <dbReference type="NCBI Taxonomy" id="933632"/>
    <lineage>
        <taxon>Eukaryota</taxon>
        <taxon>Metazoa</taxon>
        <taxon>Chordata</taxon>
        <taxon>Craniata</taxon>
        <taxon>Vertebrata</taxon>
        <taxon>Euteleostomi</taxon>
        <taxon>Lepidosauria</taxon>
        <taxon>Squamata</taxon>
        <taxon>Bifurcata</taxon>
        <taxon>Gekkota</taxon>
        <taxon>Sphaerodactylidae</taxon>
        <taxon>Sphaerodactylus</taxon>
    </lineage>
</organism>
<comment type="caution">
    <text evidence="1">The sequence shown here is derived from an EMBL/GenBank/DDBJ whole genome shotgun (WGS) entry which is preliminary data.</text>
</comment>
<gene>
    <name evidence="1" type="ORF">K3G42_017508</name>
</gene>
<protein>
    <submittedName>
        <fullName evidence="1">Uncharacterized protein</fullName>
    </submittedName>
</protein>
<sequence length="246" mass="26799">MEFLGAGKKIIWKRCVDAPGPNHPPTRTETWGVSGTAEEPTSPKERMPLPSYSCPAGDDFFNFNFIYFIFFPPPPPQGIRDTTRRTKTTISPSGGAGEERDVVVHRTPGMMEGAEVIFDAPSKSGRRSKPLLPPPFHCASVFLSRILSSLQTSPRGLQLGKGTDALLLTGFLDAEAPLRLPSVRTTCSGLRDCTVVCTLVRLCWDIPHPLLAGSGRDGNACMARGNTACQPDSPHPERRIFPLLPF</sequence>
<reference evidence="1" key="1">
    <citation type="submission" date="2021-08" db="EMBL/GenBank/DDBJ databases">
        <title>The first chromosome-level gecko genome reveals the dynamic sex chromosomes of Neotropical dwarf geckos (Sphaerodactylidae: Sphaerodactylus).</title>
        <authorList>
            <person name="Pinto B.J."/>
            <person name="Keating S.E."/>
            <person name="Gamble T."/>
        </authorList>
    </citation>
    <scope>NUCLEOTIDE SEQUENCE</scope>
    <source>
        <strain evidence="1">TG3544</strain>
    </source>
</reference>
<evidence type="ECO:0000313" key="2">
    <source>
        <dbReference type="Proteomes" id="UP000827872"/>
    </source>
</evidence>
<dbReference type="Proteomes" id="UP000827872">
    <property type="component" value="Linkage Group LG12"/>
</dbReference>
<evidence type="ECO:0000313" key="1">
    <source>
        <dbReference type="EMBL" id="KAH7998510.1"/>
    </source>
</evidence>
<accession>A0ACB8F0B7</accession>
<dbReference type="EMBL" id="CM037625">
    <property type="protein sequence ID" value="KAH7998510.1"/>
    <property type="molecule type" value="Genomic_DNA"/>
</dbReference>
<proteinExistence type="predicted"/>